<dbReference type="InterPro" id="IPR004358">
    <property type="entry name" value="Sig_transdc_His_kin-like_C"/>
</dbReference>
<dbReference type="CDD" id="cd00082">
    <property type="entry name" value="HisKA"/>
    <property type="match status" value="1"/>
</dbReference>
<comment type="caution">
    <text evidence="11">The sequence shown here is derived from an EMBL/GenBank/DDBJ whole genome shotgun (WGS) entry which is preliminary data.</text>
</comment>
<evidence type="ECO:0000259" key="10">
    <source>
        <dbReference type="PROSITE" id="PS50109"/>
    </source>
</evidence>
<dbReference type="InterPro" id="IPR036097">
    <property type="entry name" value="HisK_dim/P_sf"/>
</dbReference>
<comment type="catalytic activity">
    <reaction evidence="1">
        <text>ATP + protein L-histidine = ADP + protein N-phospho-L-histidine.</text>
        <dbReference type="EC" id="2.7.13.3"/>
    </reaction>
</comment>
<protein>
    <recommendedName>
        <fullName evidence="3">histidine kinase</fullName>
        <ecNumber evidence="3">2.7.13.3</ecNumber>
    </recommendedName>
</protein>
<name>A0A388SEE5_9BURK</name>
<evidence type="ECO:0000256" key="5">
    <source>
        <dbReference type="ARBA" id="ARBA00022553"/>
    </source>
</evidence>
<keyword evidence="9" id="KW-0067">ATP-binding</keyword>
<dbReference type="InterPro" id="IPR036890">
    <property type="entry name" value="HATPase_C_sf"/>
</dbReference>
<evidence type="ECO:0000256" key="7">
    <source>
        <dbReference type="ARBA" id="ARBA00022741"/>
    </source>
</evidence>
<dbReference type="PRINTS" id="PR00344">
    <property type="entry name" value="BCTRLSENSOR"/>
</dbReference>
<keyword evidence="12" id="KW-1185">Reference proteome</keyword>
<gene>
    <name evidence="11" type="ORF">MESMUL_20910</name>
</gene>
<dbReference type="PANTHER" id="PTHR44936:SF10">
    <property type="entry name" value="SENSOR PROTEIN RSTB"/>
    <property type="match status" value="1"/>
</dbReference>
<keyword evidence="4" id="KW-0472">Membrane</keyword>
<evidence type="ECO:0000313" key="12">
    <source>
        <dbReference type="Proteomes" id="UP000266091"/>
    </source>
</evidence>
<feature type="domain" description="Histidine kinase" evidence="10">
    <location>
        <begin position="342"/>
        <end position="553"/>
    </location>
</feature>
<sequence length="554" mass="60626">MGLVDFNYSDSNARSIDASLARLRAAVSPLPLLVTRYRAEDLDREVKAGHIDFFVASSGFYRRMVTYGAQALVTEVNRDRPDPNKSDAAVFIVKAESPIRTIADMKGKRLSASYPTAFNGYRIAMAELADLGYDYETFFSRTVFVGSPHIHAIMHPLIDGEADAAIIPVCTYEEWDKEDQAKFRLIGGKTDTGIRCVSSTAAYPGHTMAVMNGVEPDLAKKVSEALLSMKAGDTHESWSVATDFTAVDRAYRLLKIGPYAYLREPTVKHWLREHRMGVFIGLLLIAALALHAWRSDVLVLRRTEELEAESEARERSARELAAMNQRMEQTHKATLVGQLSSMIAHELAQPLSAISYYLEGAMELVKRNHDESGLLASSLEKIRVQTDRMGAIVGKVRSYAKSDAKRDIRVDLSGTLKTVLSELRMKGIGGVQVASSVPEGLAVRGDPLEIELLLWNLLKNATEAALGTGHPMIEIEGAEKDGVVYLQIENSGPVMTEEDVKNLDSPLQSKKPGGTGLGLHIAESIAEATGGGLSLKPRTPNGLRASLHLPSFHS</sequence>
<evidence type="ECO:0000256" key="9">
    <source>
        <dbReference type="ARBA" id="ARBA00022840"/>
    </source>
</evidence>
<dbReference type="RefSeq" id="WP_116270947.1">
    <property type="nucleotide sequence ID" value="NZ_BGZJ01000002.1"/>
</dbReference>
<dbReference type="InterPro" id="IPR050980">
    <property type="entry name" value="2C_sensor_his_kinase"/>
</dbReference>
<accession>A0A388SEE5</accession>
<evidence type="ECO:0000256" key="1">
    <source>
        <dbReference type="ARBA" id="ARBA00000085"/>
    </source>
</evidence>
<dbReference type="SUPFAM" id="SSF53850">
    <property type="entry name" value="Periplasmic binding protein-like II"/>
    <property type="match status" value="1"/>
</dbReference>
<keyword evidence="8 11" id="KW-0418">Kinase</keyword>
<dbReference type="GO" id="GO:0005524">
    <property type="term" value="F:ATP binding"/>
    <property type="evidence" value="ECO:0007669"/>
    <property type="project" value="UniProtKB-KW"/>
</dbReference>
<dbReference type="InterPro" id="IPR003594">
    <property type="entry name" value="HATPase_dom"/>
</dbReference>
<keyword evidence="4" id="KW-1003">Cell membrane</keyword>
<keyword evidence="6" id="KW-0808">Transferase</keyword>
<dbReference type="Pfam" id="PF00512">
    <property type="entry name" value="HisKA"/>
    <property type="match status" value="1"/>
</dbReference>
<organism evidence="11 12">
    <name type="scientific">Mesosutterella multiformis</name>
    <dbReference type="NCBI Taxonomy" id="2259133"/>
    <lineage>
        <taxon>Bacteria</taxon>
        <taxon>Pseudomonadati</taxon>
        <taxon>Pseudomonadota</taxon>
        <taxon>Betaproteobacteria</taxon>
        <taxon>Burkholderiales</taxon>
        <taxon>Sutterellaceae</taxon>
        <taxon>Mesosutterella</taxon>
    </lineage>
</organism>
<keyword evidence="5" id="KW-0597">Phosphoprotein</keyword>
<dbReference type="Gene3D" id="3.40.190.10">
    <property type="entry name" value="Periplasmic binding protein-like II"/>
    <property type="match status" value="1"/>
</dbReference>
<dbReference type="Gene3D" id="1.10.287.130">
    <property type="match status" value="1"/>
</dbReference>
<dbReference type="AlphaFoldDB" id="A0A388SEE5"/>
<evidence type="ECO:0000256" key="6">
    <source>
        <dbReference type="ARBA" id="ARBA00022679"/>
    </source>
</evidence>
<dbReference type="Pfam" id="PF02518">
    <property type="entry name" value="HATPase_c"/>
    <property type="match status" value="1"/>
</dbReference>
<evidence type="ECO:0000256" key="3">
    <source>
        <dbReference type="ARBA" id="ARBA00012438"/>
    </source>
</evidence>
<evidence type="ECO:0000313" key="11">
    <source>
        <dbReference type="EMBL" id="GBO94737.1"/>
    </source>
</evidence>
<dbReference type="GO" id="GO:0005886">
    <property type="term" value="C:plasma membrane"/>
    <property type="evidence" value="ECO:0007669"/>
    <property type="project" value="UniProtKB-SubCell"/>
</dbReference>
<dbReference type="SMART" id="SM00388">
    <property type="entry name" value="HisKA"/>
    <property type="match status" value="1"/>
</dbReference>
<evidence type="ECO:0000256" key="4">
    <source>
        <dbReference type="ARBA" id="ARBA00022475"/>
    </source>
</evidence>
<dbReference type="InterPro" id="IPR005467">
    <property type="entry name" value="His_kinase_dom"/>
</dbReference>
<comment type="subcellular location">
    <subcellularLocation>
        <location evidence="2">Cell membrane</location>
        <topology evidence="2">Multi-pass membrane protein</topology>
    </subcellularLocation>
</comment>
<dbReference type="OrthoDB" id="9157075at2"/>
<dbReference type="SMART" id="SM00387">
    <property type="entry name" value="HATPase_c"/>
    <property type="match status" value="1"/>
</dbReference>
<dbReference type="Proteomes" id="UP000266091">
    <property type="component" value="Unassembled WGS sequence"/>
</dbReference>
<dbReference type="SUPFAM" id="SSF47384">
    <property type="entry name" value="Homodimeric domain of signal transducing histidine kinase"/>
    <property type="match status" value="1"/>
</dbReference>
<dbReference type="EMBL" id="BGZJ01000002">
    <property type="protein sequence ID" value="GBO94737.1"/>
    <property type="molecule type" value="Genomic_DNA"/>
</dbReference>
<dbReference type="Pfam" id="PF12974">
    <property type="entry name" value="Phosphonate-bd"/>
    <property type="match status" value="1"/>
</dbReference>
<evidence type="ECO:0000256" key="8">
    <source>
        <dbReference type="ARBA" id="ARBA00022777"/>
    </source>
</evidence>
<dbReference type="GO" id="GO:0000155">
    <property type="term" value="F:phosphorelay sensor kinase activity"/>
    <property type="evidence" value="ECO:0007669"/>
    <property type="project" value="InterPro"/>
</dbReference>
<dbReference type="PROSITE" id="PS50109">
    <property type="entry name" value="HIS_KIN"/>
    <property type="match status" value="1"/>
</dbReference>
<dbReference type="Gene3D" id="3.30.565.10">
    <property type="entry name" value="Histidine kinase-like ATPase, C-terminal domain"/>
    <property type="match status" value="1"/>
</dbReference>
<dbReference type="SUPFAM" id="SSF55874">
    <property type="entry name" value="ATPase domain of HSP90 chaperone/DNA topoisomerase II/histidine kinase"/>
    <property type="match status" value="1"/>
</dbReference>
<dbReference type="EC" id="2.7.13.3" evidence="3"/>
<dbReference type="InterPro" id="IPR003661">
    <property type="entry name" value="HisK_dim/P_dom"/>
</dbReference>
<proteinExistence type="predicted"/>
<reference evidence="11 12" key="1">
    <citation type="journal article" date="2018" name="Int. J. Syst. Evol. Microbiol.">
        <title>Mesosutterella multiformis gen. nov., sp. nov., a member of the family Sutterellaceae and Sutterella megalosphaeroides sp. nov., isolated from human faeces.</title>
        <authorList>
            <person name="Sakamoto M."/>
            <person name="Ikeyama N."/>
            <person name="Kunihiro T."/>
            <person name="Iino T."/>
            <person name="Yuki M."/>
            <person name="Ohkuma M."/>
        </authorList>
    </citation>
    <scope>NUCLEOTIDE SEQUENCE [LARGE SCALE GENOMIC DNA]</scope>
    <source>
        <strain evidence="11 12">4NBBH2</strain>
    </source>
</reference>
<evidence type="ECO:0000256" key="2">
    <source>
        <dbReference type="ARBA" id="ARBA00004651"/>
    </source>
</evidence>
<dbReference type="PANTHER" id="PTHR44936">
    <property type="entry name" value="SENSOR PROTEIN CREC"/>
    <property type="match status" value="1"/>
</dbReference>
<keyword evidence="7" id="KW-0547">Nucleotide-binding</keyword>